<dbReference type="OrthoDB" id="308342at2759"/>
<evidence type="ECO:0000313" key="2">
    <source>
        <dbReference type="EMBL" id="CAD8139085.1"/>
    </source>
</evidence>
<comment type="caution">
    <text evidence="2">The sequence shown here is derived from an EMBL/GenBank/DDBJ whole genome shotgun (WGS) entry which is preliminary data.</text>
</comment>
<dbReference type="Pfam" id="PF10217">
    <property type="entry name" value="DUF2039"/>
    <property type="match status" value="1"/>
</dbReference>
<feature type="compositionally biased region" description="Acidic residues" evidence="1">
    <location>
        <begin position="156"/>
        <end position="189"/>
    </location>
</feature>
<proteinExistence type="predicted"/>
<dbReference type="Proteomes" id="UP000683925">
    <property type="component" value="Unassembled WGS sequence"/>
</dbReference>
<feature type="compositionally biased region" description="Acidic residues" evidence="1">
    <location>
        <begin position="226"/>
        <end position="238"/>
    </location>
</feature>
<evidence type="ECO:0000256" key="1">
    <source>
        <dbReference type="SAM" id="MobiDB-lite"/>
    </source>
</evidence>
<reference evidence="2" key="1">
    <citation type="submission" date="2021-01" db="EMBL/GenBank/DDBJ databases">
        <authorList>
            <consortium name="Genoscope - CEA"/>
            <person name="William W."/>
        </authorList>
    </citation>
    <scope>NUCLEOTIDE SEQUENCE</scope>
</reference>
<name>A0A8S1SFG0_PAROT</name>
<dbReference type="PANTHER" id="PTHR22876">
    <property type="entry name" value="ZGC:101016"/>
    <property type="match status" value="1"/>
</dbReference>
<feature type="compositionally biased region" description="Basic and acidic residues" evidence="1">
    <location>
        <begin position="239"/>
        <end position="249"/>
    </location>
</feature>
<dbReference type="PANTHER" id="PTHR22876:SF5">
    <property type="entry name" value="CHROMOSOME 9 OPEN READING FRAME 85"/>
    <property type="match status" value="1"/>
</dbReference>
<keyword evidence="3" id="KW-1185">Reference proteome</keyword>
<accession>A0A8S1SFG0</accession>
<dbReference type="OMA" id="HKNRHVF"/>
<dbReference type="AlphaFoldDB" id="A0A8S1SFG0"/>
<feature type="region of interest" description="Disordered" evidence="1">
    <location>
        <begin position="156"/>
        <end position="265"/>
    </location>
</feature>
<feature type="compositionally biased region" description="Low complexity" evidence="1">
    <location>
        <begin position="197"/>
        <end position="213"/>
    </location>
</feature>
<protein>
    <submittedName>
        <fullName evidence="2">Uncharacterized protein</fullName>
    </submittedName>
</protein>
<dbReference type="InterPro" id="IPR019351">
    <property type="entry name" value="DUF2039"/>
</dbReference>
<sequence length="286" mass="34254">MKKGAPKYQNKVAFKMRFHDHYTEKVQNASMDRLCELCLAQIEWKIKYGKYKTPHDLSRCYKCEKKNIFKAYRRLCDACSDELKQCSKCTEPIELNDDSSSGEEMDETLKCLRERSKRTVLRKIEKGEITWDRHNKKFIDSETGEQVIVQYKKDYIDEEDEELWEDNDNDEGDEDDDDEDDESDKSEEEDNKKQNKKTVQFQKQQKSQKQQNEQSKKTKAKKVESSDDESSSEDSDDENQFKQIEKINQKDPSIYSDGSNEEEKKFRMEKNFQFYFDEKYQFKKDE</sequence>
<evidence type="ECO:0000313" key="3">
    <source>
        <dbReference type="Proteomes" id="UP000683925"/>
    </source>
</evidence>
<gene>
    <name evidence="2" type="ORF">POCTA_138.1.T0100218</name>
</gene>
<organism evidence="2 3">
    <name type="scientific">Paramecium octaurelia</name>
    <dbReference type="NCBI Taxonomy" id="43137"/>
    <lineage>
        <taxon>Eukaryota</taxon>
        <taxon>Sar</taxon>
        <taxon>Alveolata</taxon>
        <taxon>Ciliophora</taxon>
        <taxon>Intramacronucleata</taxon>
        <taxon>Oligohymenophorea</taxon>
        <taxon>Peniculida</taxon>
        <taxon>Parameciidae</taxon>
        <taxon>Paramecium</taxon>
    </lineage>
</organism>
<dbReference type="EMBL" id="CAJJDP010000009">
    <property type="protein sequence ID" value="CAD8139085.1"/>
    <property type="molecule type" value="Genomic_DNA"/>
</dbReference>